<dbReference type="Proteomes" id="UP000737018">
    <property type="component" value="Unassembled WGS sequence"/>
</dbReference>
<evidence type="ECO:0000313" key="1">
    <source>
        <dbReference type="EMBL" id="KAF3944339.1"/>
    </source>
</evidence>
<keyword evidence="2" id="KW-1185">Reference proteome</keyword>
<proteinExistence type="predicted"/>
<accession>A0A8J4VB91</accession>
<protein>
    <recommendedName>
        <fullName evidence="3">Reverse transcriptase zinc-binding domain-containing protein</fullName>
    </recommendedName>
</protein>
<dbReference type="AlphaFoldDB" id="A0A8J4VB91"/>
<dbReference type="PANTHER" id="PTHR47723:SF19">
    <property type="entry name" value="POLYNUCLEOTIDYL TRANSFERASE, RIBONUCLEASE H-LIKE SUPERFAMILY PROTEIN"/>
    <property type="match status" value="1"/>
</dbReference>
<evidence type="ECO:0008006" key="3">
    <source>
        <dbReference type="Google" id="ProtNLM"/>
    </source>
</evidence>
<name>A0A8J4VB91_9ROSI</name>
<reference evidence="1" key="1">
    <citation type="submission" date="2020-03" db="EMBL/GenBank/DDBJ databases">
        <title>Castanea mollissima Vanexum genome sequencing.</title>
        <authorList>
            <person name="Staton M."/>
        </authorList>
    </citation>
    <scope>NUCLEOTIDE SEQUENCE</scope>
    <source>
        <tissue evidence="1">Leaf</tissue>
    </source>
</reference>
<dbReference type="InterPro" id="IPR053151">
    <property type="entry name" value="RNase_H-like"/>
</dbReference>
<evidence type="ECO:0000313" key="2">
    <source>
        <dbReference type="Proteomes" id="UP000737018"/>
    </source>
</evidence>
<dbReference type="EMBL" id="JRKL02012634">
    <property type="protein sequence ID" value="KAF3944339.1"/>
    <property type="molecule type" value="Genomic_DNA"/>
</dbReference>
<dbReference type="OrthoDB" id="1651793at2759"/>
<organism evidence="1 2">
    <name type="scientific">Castanea mollissima</name>
    <name type="common">Chinese chestnut</name>
    <dbReference type="NCBI Taxonomy" id="60419"/>
    <lineage>
        <taxon>Eukaryota</taxon>
        <taxon>Viridiplantae</taxon>
        <taxon>Streptophyta</taxon>
        <taxon>Embryophyta</taxon>
        <taxon>Tracheophyta</taxon>
        <taxon>Spermatophyta</taxon>
        <taxon>Magnoliopsida</taxon>
        <taxon>eudicotyledons</taxon>
        <taxon>Gunneridae</taxon>
        <taxon>Pentapetalae</taxon>
        <taxon>rosids</taxon>
        <taxon>fabids</taxon>
        <taxon>Fagales</taxon>
        <taxon>Fagaceae</taxon>
        <taxon>Castanea</taxon>
    </lineage>
</organism>
<comment type="caution">
    <text evidence="1">The sequence shown here is derived from an EMBL/GenBank/DDBJ whole genome shotgun (WGS) entry which is preliminary data.</text>
</comment>
<sequence length="375" mass="43220">MENSKNGGWADVLRTKYMVGPSRKPKAHTRAWKAVQIGRDICGKGSKWMVGCNSFLSFWNDKWLNIGTIRSFNEGPLNRGEGEVCIKDVTMNNGWDLANLSFTFPNHILKAMRATPLRRFAMREDHRNWISSLNGDFDSRNAYLLAIDENLEAPDFHGKWIWKLQTLPKIKLFLWKCLHMSLQVKDILTQGAKIFWEHSSCPNNLKHSFSDDLVSWIKINAFESAKATGKDYDWCNFFLLDLWNLWLQRNRKAFRQQPSNPNLVQAMEMQKCEFMYCVLDPNKRTDRLLKQVKWLKPAEGWHKLNTDGSFVCTSGLSGCGGLPRDCAGQWVVGFAKTISRLAQKDKSFAKPRNRKARLCIEISIGHQHQSMVAFV</sequence>
<dbReference type="PANTHER" id="PTHR47723">
    <property type="entry name" value="OS05G0353850 PROTEIN"/>
    <property type="match status" value="1"/>
</dbReference>
<gene>
    <name evidence="1" type="ORF">CMV_029181</name>
</gene>